<comment type="caution">
    <text evidence="6">The sequence shown here is derived from an EMBL/GenBank/DDBJ whole genome shotgun (WGS) entry which is preliminary data.</text>
</comment>
<organism evidence="6 7">
    <name type="scientific">Bifidobacterium amazonense</name>
    <dbReference type="NCBI Taxonomy" id="2809027"/>
    <lineage>
        <taxon>Bacteria</taxon>
        <taxon>Bacillati</taxon>
        <taxon>Actinomycetota</taxon>
        <taxon>Actinomycetes</taxon>
        <taxon>Bifidobacteriales</taxon>
        <taxon>Bifidobacteriaceae</taxon>
        <taxon>Bifidobacterium</taxon>
    </lineage>
</organism>
<gene>
    <name evidence="6" type="ORF">JS533_002145</name>
</gene>
<dbReference type="Proteomes" id="UP000710815">
    <property type="component" value="Unassembled WGS sequence"/>
</dbReference>
<dbReference type="InterPro" id="IPR028082">
    <property type="entry name" value="Peripla_BP_I"/>
</dbReference>
<dbReference type="SUPFAM" id="SSF53822">
    <property type="entry name" value="Periplasmic binding protein-like I"/>
    <property type="match status" value="1"/>
</dbReference>
<evidence type="ECO:0000313" key="7">
    <source>
        <dbReference type="Proteomes" id="UP000710815"/>
    </source>
</evidence>
<comment type="subcellular location">
    <subcellularLocation>
        <location evidence="1">Cell envelope</location>
    </subcellularLocation>
</comment>
<dbReference type="EMBL" id="JAFEJT020000005">
    <property type="protein sequence ID" value="MCH9275083.1"/>
    <property type="molecule type" value="Genomic_DNA"/>
</dbReference>
<evidence type="ECO:0000256" key="4">
    <source>
        <dbReference type="SAM" id="MobiDB-lite"/>
    </source>
</evidence>
<proteinExistence type="inferred from homology"/>
<feature type="region of interest" description="Disordered" evidence="4">
    <location>
        <begin position="1"/>
        <end position="20"/>
    </location>
</feature>
<evidence type="ECO:0000256" key="3">
    <source>
        <dbReference type="ARBA" id="ARBA00022729"/>
    </source>
</evidence>
<comment type="similarity">
    <text evidence="2">Belongs to the bacterial solute-binding protein 2 family.</text>
</comment>
<protein>
    <submittedName>
        <fullName evidence="6">Substrate-binding domain-containing protein</fullName>
    </submittedName>
</protein>
<evidence type="ECO:0000313" key="6">
    <source>
        <dbReference type="EMBL" id="MCH9275083.1"/>
    </source>
</evidence>
<evidence type="ECO:0000259" key="5">
    <source>
        <dbReference type="Pfam" id="PF13407"/>
    </source>
</evidence>
<keyword evidence="7" id="KW-1185">Reference proteome</keyword>
<dbReference type="PANTHER" id="PTHR46847">
    <property type="entry name" value="D-ALLOSE-BINDING PERIPLASMIC PROTEIN-RELATED"/>
    <property type="match status" value="1"/>
</dbReference>
<dbReference type="InterPro" id="IPR025997">
    <property type="entry name" value="SBP_2_dom"/>
</dbReference>
<dbReference type="PANTHER" id="PTHR46847:SF3">
    <property type="entry name" value="GALACTOFURANOSE-BINDING PROTEIN YTFQ"/>
    <property type="match status" value="1"/>
</dbReference>
<name>A0ABS9VSP3_9BIFI</name>
<keyword evidence="3" id="KW-0732">Signal</keyword>
<dbReference type="Pfam" id="PF13407">
    <property type="entry name" value="Peripla_BP_4"/>
    <property type="match status" value="1"/>
</dbReference>
<accession>A0ABS9VSP3</accession>
<evidence type="ECO:0000256" key="2">
    <source>
        <dbReference type="ARBA" id="ARBA00007639"/>
    </source>
</evidence>
<dbReference type="Gene3D" id="3.40.50.2300">
    <property type="match status" value="2"/>
</dbReference>
<sequence length="353" mass="37869">MTKEVIKQTEERSSERKETQLEEECSMKNWKKAIALIASMSALVSMAACGSANGASGGNGGKKVVGFVAVGAEGGFRTANENDIQTAFKDAGFDLRYSPTTQSDQQKQIQAFNKFVNDEVDAIILSSTEDSGWDDSLKKAAEAEIPVFTVDRDVDVQDAAAKKAIVSHIGPSNEWCGQQAAEFLNKQFPDGGNGLILEGIAGLSVVKDRQTGFDEKIASNQKVLESQSANWSTDEAKTVTAGLLDKYKSQGVNWIWAQNDEMALGAAQAVDAAGLKGKVTIIGNDGTKAALQAVADGELAFDIEYNPIFGKETAQAVQDYLDGKDVEPNIEIESKTFTKEEAQAALDSGERQY</sequence>
<evidence type="ECO:0000256" key="1">
    <source>
        <dbReference type="ARBA" id="ARBA00004196"/>
    </source>
</evidence>
<reference evidence="6 7" key="2">
    <citation type="journal article" date="2021" name="Syst. Appl. Microbiol.">
        <title>Phylogenetic classification of ten novel species belonging to the genus Bifidobacterium comprising B. phasiani sp. nov., B. pongonis sp. nov., B. saguinibicoloris sp. nov., B. colobi sp. nov., B. simiiventris sp. nov., B. santillanense sp. nov., B. miconis sp. nov., B. amazonense sp. nov., B. pluvialisilvae sp. nov., and B. miconisargentati sp. nov.</title>
        <authorList>
            <person name="Lugli G.A."/>
            <person name="Calvete-Torre I."/>
            <person name="Alessandri G."/>
            <person name="Milani C."/>
            <person name="Turroni F."/>
            <person name="Laiolo P."/>
            <person name="Ossiprandi M.C."/>
            <person name="Margolles A."/>
            <person name="Ruiz L."/>
            <person name="Ventura M."/>
        </authorList>
    </citation>
    <scope>NUCLEOTIDE SEQUENCE [LARGE SCALE GENOMIC DNA]</scope>
    <source>
        <strain evidence="6 7">MA1</strain>
    </source>
</reference>
<reference evidence="6 7" key="1">
    <citation type="journal article" date="2021" name="Environ. Microbiol.">
        <title>Genetic insights into the dark matter of the mammalian gut microbiota through targeted genome reconstruction.</title>
        <authorList>
            <person name="Lugli G.A."/>
            <person name="Alessandri G."/>
            <person name="Milani C."/>
            <person name="Viappiani A."/>
            <person name="Fontana F."/>
            <person name="Tarracchini C."/>
            <person name="Mancabelli L."/>
            <person name="Argentini C."/>
            <person name="Ruiz L."/>
            <person name="Margolles A."/>
            <person name="van Sinderen D."/>
            <person name="Turroni F."/>
            <person name="Ventura M."/>
        </authorList>
    </citation>
    <scope>NUCLEOTIDE SEQUENCE [LARGE SCALE GENOMIC DNA]</scope>
    <source>
        <strain evidence="6 7">MA1</strain>
    </source>
</reference>
<feature type="domain" description="Periplasmic binding protein" evidence="5">
    <location>
        <begin position="65"/>
        <end position="324"/>
    </location>
</feature>